<name>A0ABZ3E7A1_9GAMM</name>
<dbReference type="Gene3D" id="3.90.550.10">
    <property type="entry name" value="Spore Coat Polysaccharide Biosynthesis Protein SpsA, Chain A"/>
    <property type="match status" value="1"/>
</dbReference>
<dbReference type="GO" id="GO:0016757">
    <property type="term" value="F:glycosyltransferase activity"/>
    <property type="evidence" value="ECO:0007669"/>
    <property type="project" value="UniProtKB-KW"/>
</dbReference>
<evidence type="ECO:0000313" key="3">
    <source>
        <dbReference type="Proteomes" id="UP001445268"/>
    </source>
</evidence>
<dbReference type="SUPFAM" id="SSF53448">
    <property type="entry name" value="Nucleotide-diphospho-sugar transferases"/>
    <property type="match status" value="1"/>
</dbReference>
<accession>A0ABZ3E7A1</accession>
<dbReference type="Proteomes" id="UP001445268">
    <property type="component" value="Chromosome"/>
</dbReference>
<keyword evidence="2" id="KW-0328">Glycosyltransferase</keyword>
<dbReference type="InterPro" id="IPR029044">
    <property type="entry name" value="Nucleotide-diphossugar_trans"/>
</dbReference>
<proteinExistence type="predicted"/>
<gene>
    <name evidence="2" type="ORF">AAGT77_08610</name>
</gene>
<evidence type="ECO:0000259" key="1">
    <source>
        <dbReference type="Pfam" id="PF00535"/>
    </source>
</evidence>
<organism evidence="2 3">
    <name type="scientific">Marinobacter alkaliphilus</name>
    <dbReference type="NCBI Taxonomy" id="254719"/>
    <lineage>
        <taxon>Bacteria</taxon>
        <taxon>Pseudomonadati</taxon>
        <taxon>Pseudomonadota</taxon>
        <taxon>Gammaproteobacteria</taxon>
        <taxon>Pseudomonadales</taxon>
        <taxon>Marinobacteraceae</taxon>
        <taxon>Marinobacter</taxon>
    </lineage>
</organism>
<dbReference type="RefSeq" id="WP_342632380.1">
    <property type="nucleotide sequence ID" value="NZ_CP152380.1"/>
</dbReference>
<feature type="domain" description="Glycosyltransferase 2-like" evidence="1">
    <location>
        <begin position="5"/>
        <end position="131"/>
    </location>
</feature>
<dbReference type="CDD" id="cd00761">
    <property type="entry name" value="Glyco_tranf_GTA_type"/>
    <property type="match status" value="1"/>
</dbReference>
<dbReference type="Pfam" id="PF00535">
    <property type="entry name" value="Glycos_transf_2"/>
    <property type="match status" value="1"/>
</dbReference>
<dbReference type="InterPro" id="IPR001173">
    <property type="entry name" value="Glyco_trans_2-like"/>
</dbReference>
<dbReference type="InterPro" id="IPR050834">
    <property type="entry name" value="Glycosyltransf_2"/>
</dbReference>
<dbReference type="PANTHER" id="PTHR43685">
    <property type="entry name" value="GLYCOSYLTRANSFERASE"/>
    <property type="match status" value="1"/>
</dbReference>
<keyword evidence="2" id="KW-0808">Transferase</keyword>
<protein>
    <submittedName>
        <fullName evidence="2">Glycosyltransferase family 2 protein</fullName>
        <ecNumber evidence="2">2.4.-.-</ecNumber>
    </submittedName>
</protein>
<dbReference type="EC" id="2.4.-.-" evidence="2"/>
<reference evidence="2 3" key="1">
    <citation type="submission" date="2024-04" db="EMBL/GenBank/DDBJ databases">
        <title>Marinobacter sp. SBY-1.</title>
        <authorList>
            <person name="Pan C."/>
        </authorList>
    </citation>
    <scope>NUCLEOTIDE SEQUENCE [LARGE SCALE GENOMIC DNA]</scope>
    <source>
        <strain evidence="2 3">SBY-1</strain>
    </source>
</reference>
<evidence type="ECO:0000313" key="2">
    <source>
        <dbReference type="EMBL" id="XAF55579.1"/>
    </source>
</evidence>
<dbReference type="EMBL" id="CP152380">
    <property type="protein sequence ID" value="XAF55579.1"/>
    <property type="molecule type" value="Genomic_DNA"/>
</dbReference>
<sequence>MPKASIIIPAYNAEEYIAETIQSILEQSFTDFELIIVDDGSTDGTAATIQTFDDPRIRYLHQANSGRPAAPRNRAIRVACGDIIFIFDSDDVMLPGKLQKTVERLEEVPAAGLAFTGFCCIDESGHVINPDFLAPYHTLTGLPKQQVSEDSFLISAKDALKGLAASNYLGTSGVAIRREVFDHVGYFDEEVRNSDDFLMWQAVASRYDFLYIPRIYHQYRVRSGSISLRSIEERAPGLIACIEKMKVYHQGDSRSLALLDRKIGRYYFEAGYSYFSQYRMPEARRSFLKAMKMRLDRRTLFYFSLSLLPAGVLSQLKQLKTTFSS</sequence>
<dbReference type="PANTHER" id="PTHR43685:SF2">
    <property type="entry name" value="GLYCOSYLTRANSFERASE 2-LIKE DOMAIN-CONTAINING PROTEIN"/>
    <property type="match status" value="1"/>
</dbReference>
<keyword evidence="3" id="KW-1185">Reference proteome</keyword>